<protein>
    <submittedName>
        <fullName evidence="1">Uncharacterized protein</fullName>
    </submittedName>
</protein>
<organism evidence="1 2">
    <name type="scientific">Roseomonas marmotae</name>
    <dbReference type="NCBI Taxonomy" id="2768161"/>
    <lineage>
        <taxon>Bacteria</taxon>
        <taxon>Pseudomonadati</taxon>
        <taxon>Pseudomonadota</taxon>
        <taxon>Alphaproteobacteria</taxon>
        <taxon>Acetobacterales</taxon>
        <taxon>Roseomonadaceae</taxon>
        <taxon>Roseomonas</taxon>
    </lineage>
</organism>
<dbReference type="EMBL" id="JACTNF010000018">
    <property type="protein sequence ID" value="MBO1076170.1"/>
    <property type="molecule type" value="Genomic_DNA"/>
</dbReference>
<name>A0ABS3KFF7_9PROT</name>
<evidence type="ECO:0000313" key="2">
    <source>
        <dbReference type="Proteomes" id="UP001518990"/>
    </source>
</evidence>
<proteinExistence type="predicted"/>
<evidence type="ECO:0000313" key="1">
    <source>
        <dbReference type="EMBL" id="MBO1076170.1"/>
    </source>
</evidence>
<dbReference type="RefSeq" id="WP_207448908.1">
    <property type="nucleotide sequence ID" value="NZ_CP061095.1"/>
</dbReference>
<keyword evidence="2" id="KW-1185">Reference proteome</keyword>
<accession>A0ABS3KFF7</accession>
<sequence length="66" mass="7407">MDLPLEHTASLEQRLVARLGGLRREFALGERRLAALDQERSSLQAMMLRIAGAIELLEAELEPPPR</sequence>
<dbReference type="Proteomes" id="UP001518990">
    <property type="component" value="Unassembled WGS sequence"/>
</dbReference>
<comment type="caution">
    <text evidence="1">The sequence shown here is derived from an EMBL/GenBank/DDBJ whole genome shotgun (WGS) entry which is preliminary data.</text>
</comment>
<reference evidence="1 2" key="1">
    <citation type="submission" date="2020-09" db="EMBL/GenBank/DDBJ databases">
        <title>Roseomonas.</title>
        <authorList>
            <person name="Zhu W."/>
        </authorList>
    </citation>
    <scope>NUCLEOTIDE SEQUENCE [LARGE SCALE GENOMIC DNA]</scope>
    <source>
        <strain evidence="1 2">1311</strain>
    </source>
</reference>
<gene>
    <name evidence="1" type="ORF">IAI60_16250</name>
</gene>